<evidence type="ECO:0000259" key="2">
    <source>
        <dbReference type="PROSITE" id="PS50887"/>
    </source>
</evidence>
<dbReference type="Gene3D" id="3.30.450.40">
    <property type="match status" value="1"/>
</dbReference>
<dbReference type="InterPro" id="IPR003018">
    <property type="entry name" value="GAF"/>
</dbReference>
<reference evidence="3 4" key="1">
    <citation type="submission" date="2020-08" db="EMBL/GenBank/DDBJ databases">
        <title>A Genomic Blueprint of the Chicken Gut Microbiome.</title>
        <authorList>
            <person name="Gilroy R."/>
            <person name="Ravi A."/>
            <person name="Getino M."/>
            <person name="Pursley I."/>
            <person name="Horton D.L."/>
            <person name="Alikhan N.-F."/>
            <person name="Baker D."/>
            <person name="Gharbi K."/>
            <person name="Hall N."/>
            <person name="Watson M."/>
            <person name="Adriaenssens E.M."/>
            <person name="Foster-Nyarko E."/>
            <person name="Jarju S."/>
            <person name="Secka A."/>
            <person name="Antonio M."/>
            <person name="Oren A."/>
            <person name="Chaudhuri R."/>
            <person name="La Ragione R.M."/>
            <person name="Hildebrand F."/>
            <person name="Pallen M.J."/>
        </authorList>
    </citation>
    <scope>NUCLEOTIDE SEQUENCE [LARGE SCALE GENOMIC DNA]</scope>
    <source>
        <strain evidence="3 4">Sa3CUN1</strain>
    </source>
</reference>
<dbReference type="InterPro" id="IPR011990">
    <property type="entry name" value="TPR-like_helical_dom_sf"/>
</dbReference>
<comment type="caution">
    <text evidence="3">The sequence shown here is derived from an EMBL/GenBank/DDBJ whole genome shotgun (WGS) entry which is preliminary data.</text>
</comment>
<dbReference type="SUPFAM" id="SSF55073">
    <property type="entry name" value="Nucleotide cyclase"/>
    <property type="match status" value="1"/>
</dbReference>
<dbReference type="InterPro" id="IPR029016">
    <property type="entry name" value="GAF-like_dom_sf"/>
</dbReference>
<dbReference type="PANTHER" id="PTHR45138">
    <property type="entry name" value="REGULATORY COMPONENTS OF SENSORY TRANSDUCTION SYSTEM"/>
    <property type="match status" value="1"/>
</dbReference>
<dbReference type="InterPro" id="IPR019734">
    <property type="entry name" value="TPR_rpt"/>
</dbReference>
<dbReference type="InterPro" id="IPR000160">
    <property type="entry name" value="GGDEF_dom"/>
</dbReference>
<dbReference type="Pfam" id="PF00990">
    <property type="entry name" value="GGDEF"/>
    <property type="match status" value="1"/>
</dbReference>
<name>A0ABR8Q4H3_9CLOT</name>
<evidence type="ECO:0000313" key="4">
    <source>
        <dbReference type="Proteomes" id="UP000640335"/>
    </source>
</evidence>
<dbReference type="Gene3D" id="3.30.70.270">
    <property type="match status" value="1"/>
</dbReference>
<evidence type="ECO:0000256" key="1">
    <source>
        <dbReference type="SAM" id="Coils"/>
    </source>
</evidence>
<dbReference type="InterPro" id="IPR029787">
    <property type="entry name" value="Nucleotide_cyclase"/>
</dbReference>
<dbReference type="Proteomes" id="UP000640335">
    <property type="component" value="Unassembled WGS sequence"/>
</dbReference>
<dbReference type="InterPro" id="IPR043128">
    <property type="entry name" value="Rev_trsase/Diguanyl_cyclase"/>
</dbReference>
<dbReference type="SMART" id="SM00028">
    <property type="entry name" value="TPR"/>
    <property type="match status" value="4"/>
</dbReference>
<feature type="coiled-coil region" evidence="1">
    <location>
        <begin position="262"/>
        <end position="289"/>
    </location>
</feature>
<dbReference type="SUPFAM" id="SSF55781">
    <property type="entry name" value="GAF domain-like"/>
    <property type="match status" value="1"/>
</dbReference>
<feature type="domain" description="GGDEF" evidence="2">
    <location>
        <begin position="564"/>
        <end position="698"/>
    </location>
</feature>
<protein>
    <submittedName>
        <fullName evidence="3">GGDEF domain-containing protein</fullName>
    </submittedName>
</protein>
<sequence length="698" mass="81315">MSLYTISNKDLNELMNDENYSKNICEKINEIEADKAKEIYIFFIKFCKENNLIKACSWFYHYIGRLNYDLLNLDKSIEYHEIAFKGFESINDNEGMVFAINGMFIANVKQQKFDIAIEFGIKGIKLASEENNYEGLARLKTNMLGVYEEIGEYEKAIELYDDMETIGYMANKENQILNSLNRGICEFKLGNKDDAIKYEEKAYAIAKESKFNYLIPNILSELANVYIDKGDFDIAVDKLNEAREYIKDKKDNIGNLSILMTLGDLELKRKNYRLAIENLEEAGKNIINNYYKNELREIYNKLSLAYKGIKNYKRSIDYLEKYIDIDKKIQKELKSEKIKEINKAKEEENRTYKSLYIQTDNIYKFGQKITSNLEKENILNIIVEEISNLIDYNIVQIGLYKEDKDEFEFLLCLEEGNRVEIPTISINEESFNGYCIKQNKEILINDIQNEYYKYLNIEKKINRENRFPTNNRRCNSAIFIPLTINDKPIGSFSVQSYEKGKYNLKDLNTIKIISSFIAIALENSRLYKEVKYFARHDYLTRILNKGEALKEGNEIYDIMMRNKEPISIMMIDIDDFKCINDTHGHQFGDKVIQNIADVISKSIRKNDVVGRYGGEEFIVFFNGNSKKDYISISERIRSNIENSPVENNLGEFISVTCSIGVVYKEAIKESIDNLINLADMALYKAKNTGKNKVVVIKE</sequence>
<dbReference type="SUPFAM" id="SSF48452">
    <property type="entry name" value="TPR-like"/>
    <property type="match status" value="2"/>
</dbReference>
<dbReference type="SMART" id="SM00267">
    <property type="entry name" value="GGDEF"/>
    <property type="match status" value="1"/>
</dbReference>
<keyword evidence="4" id="KW-1185">Reference proteome</keyword>
<dbReference type="Pfam" id="PF13181">
    <property type="entry name" value="TPR_8"/>
    <property type="match status" value="1"/>
</dbReference>
<dbReference type="PANTHER" id="PTHR45138:SF9">
    <property type="entry name" value="DIGUANYLATE CYCLASE DGCM-RELATED"/>
    <property type="match status" value="1"/>
</dbReference>
<dbReference type="PROSITE" id="PS50887">
    <property type="entry name" value="GGDEF"/>
    <property type="match status" value="1"/>
</dbReference>
<organism evidence="3 4">
    <name type="scientific">Clostridium gallinarum</name>
    <dbReference type="NCBI Taxonomy" id="2762246"/>
    <lineage>
        <taxon>Bacteria</taxon>
        <taxon>Bacillati</taxon>
        <taxon>Bacillota</taxon>
        <taxon>Clostridia</taxon>
        <taxon>Eubacteriales</taxon>
        <taxon>Clostridiaceae</taxon>
        <taxon>Clostridium</taxon>
    </lineage>
</organism>
<dbReference type="NCBIfam" id="TIGR00254">
    <property type="entry name" value="GGDEF"/>
    <property type="match status" value="1"/>
</dbReference>
<gene>
    <name evidence="3" type="ORF">H9660_09060</name>
</gene>
<dbReference type="Gene3D" id="1.25.40.10">
    <property type="entry name" value="Tetratricopeptide repeat domain"/>
    <property type="match status" value="2"/>
</dbReference>
<dbReference type="SMART" id="SM00065">
    <property type="entry name" value="GAF"/>
    <property type="match status" value="1"/>
</dbReference>
<accession>A0ABR8Q4H3</accession>
<proteinExistence type="predicted"/>
<keyword evidence="1" id="KW-0175">Coiled coil</keyword>
<dbReference type="Pfam" id="PF13185">
    <property type="entry name" value="GAF_2"/>
    <property type="match status" value="1"/>
</dbReference>
<dbReference type="CDD" id="cd01949">
    <property type="entry name" value="GGDEF"/>
    <property type="match status" value="1"/>
</dbReference>
<dbReference type="InterPro" id="IPR050469">
    <property type="entry name" value="Diguanylate_Cyclase"/>
</dbReference>
<dbReference type="EMBL" id="JACSQZ010000028">
    <property type="protein sequence ID" value="MBD7915295.1"/>
    <property type="molecule type" value="Genomic_DNA"/>
</dbReference>
<evidence type="ECO:0000313" key="3">
    <source>
        <dbReference type="EMBL" id="MBD7915295.1"/>
    </source>
</evidence>
<dbReference type="RefSeq" id="WP_191750056.1">
    <property type="nucleotide sequence ID" value="NZ_JACSQZ010000028.1"/>
</dbReference>